<dbReference type="InterPro" id="IPR029072">
    <property type="entry name" value="YebC-like"/>
</dbReference>
<dbReference type="NCBIfam" id="NF009044">
    <property type="entry name" value="PRK12378.1"/>
    <property type="match status" value="1"/>
</dbReference>
<dbReference type="FunFam" id="3.30.70.980:FF:000002">
    <property type="entry name" value="Probable transcriptional regulatory protein YebC"/>
    <property type="match status" value="1"/>
</dbReference>
<comment type="caution">
    <text evidence="10">The sequence shown here is derived from an EMBL/GenBank/DDBJ whole genome shotgun (WGS) entry which is preliminary data.</text>
</comment>
<dbReference type="GO" id="GO:0005829">
    <property type="term" value="C:cytosol"/>
    <property type="evidence" value="ECO:0007669"/>
    <property type="project" value="TreeGrafter"/>
</dbReference>
<protein>
    <recommendedName>
        <fullName evidence="6">Probable transcriptional regulatory protein Tfer_0134</fullName>
    </recommendedName>
</protein>
<dbReference type="InterPro" id="IPR002876">
    <property type="entry name" value="Transcrip_reg_TACO1-like"/>
</dbReference>
<name>A0A0L6W7H9_9FIRM</name>
<dbReference type="Proteomes" id="UP000037175">
    <property type="component" value="Unassembled WGS sequence"/>
</dbReference>
<organism evidence="10 11">
    <name type="scientific">Thermincola ferriacetica</name>
    <dbReference type="NCBI Taxonomy" id="281456"/>
    <lineage>
        <taxon>Bacteria</taxon>
        <taxon>Bacillati</taxon>
        <taxon>Bacillota</taxon>
        <taxon>Clostridia</taxon>
        <taxon>Eubacteriales</taxon>
        <taxon>Thermincolaceae</taxon>
        <taxon>Thermincola</taxon>
    </lineage>
</organism>
<proteinExistence type="inferred from homology"/>
<dbReference type="InterPro" id="IPR026564">
    <property type="entry name" value="Transcrip_reg_TACO1-like_dom3"/>
</dbReference>
<dbReference type="GO" id="GO:0006355">
    <property type="term" value="P:regulation of DNA-templated transcription"/>
    <property type="evidence" value="ECO:0007669"/>
    <property type="project" value="UniProtKB-UniRule"/>
</dbReference>
<evidence type="ECO:0000313" key="11">
    <source>
        <dbReference type="Proteomes" id="UP000037175"/>
    </source>
</evidence>
<dbReference type="InterPro" id="IPR048300">
    <property type="entry name" value="TACO1_YebC-like_2nd/3rd_dom"/>
</dbReference>
<dbReference type="HAMAP" id="MF_00693">
    <property type="entry name" value="Transcrip_reg_TACO1"/>
    <property type="match status" value="1"/>
</dbReference>
<dbReference type="SUPFAM" id="SSF75625">
    <property type="entry name" value="YebC-like"/>
    <property type="match status" value="1"/>
</dbReference>
<dbReference type="GO" id="GO:0003677">
    <property type="term" value="F:DNA binding"/>
    <property type="evidence" value="ECO:0007669"/>
    <property type="project" value="UniProtKB-UniRule"/>
</dbReference>
<feature type="domain" description="TACO1/YebC-like N-terminal" evidence="9">
    <location>
        <begin position="5"/>
        <end position="76"/>
    </location>
</feature>
<reference evidence="11" key="1">
    <citation type="submission" date="2015-07" db="EMBL/GenBank/DDBJ databases">
        <title>Complete Genome of Thermincola ferriacetica strain Z-0001T.</title>
        <authorList>
            <person name="Lusk B."/>
            <person name="Badalamenti J.P."/>
            <person name="Parameswaran P."/>
            <person name="Bond D.R."/>
            <person name="Torres C.I."/>
        </authorList>
    </citation>
    <scope>NUCLEOTIDE SEQUENCE [LARGE SCALE GENOMIC DNA]</scope>
    <source>
        <strain evidence="11">Z-0001</strain>
    </source>
</reference>
<evidence type="ECO:0000313" key="10">
    <source>
        <dbReference type="EMBL" id="KNZ71059.1"/>
    </source>
</evidence>
<accession>A0A0L6W7H9</accession>
<dbReference type="Pfam" id="PF01709">
    <property type="entry name" value="Transcrip_reg"/>
    <property type="match status" value="1"/>
</dbReference>
<evidence type="ECO:0000256" key="6">
    <source>
        <dbReference type="HAMAP-Rule" id="MF_00693"/>
    </source>
</evidence>
<dbReference type="Gene3D" id="3.30.70.980">
    <property type="match status" value="2"/>
</dbReference>
<dbReference type="RefSeq" id="WP_013120060.1">
    <property type="nucleotide sequence ID" value="NZ_LGTE01000001.1"/>
</dbReference>
<dbReference type="InterPro" id="IPR017856">
    <property type="entry name" value="Integrase-like_N"/>
</dbReference>
<feature type="domain" description="TACO1/YebC-like second and third" evidence="8">
    <location>
        <begin position="82"/>
        <end position="239"/>
    </location>
</feature>
<gene>
    <name evidence="10" type="ORF">Tfer_0134</name>
</gene>
<dbReference type="Pfam" id="PF20772">
    <property type="entry name" value="TACO1_YebC_N"/>
    <property type="match status" value="1"/>
</dbReference>
<feature type="region of interest" description="Disordered" evidence="7">
    <location>
        <begin position="1"/>
        <end position="21"/>
    </location>
</feature>
<keyword evidence="5 6" id="KW-0804">Transcription</keyword>
<dbReference type="FunFam" id="1.10.10.200:FF:000002">
    <property type="entry name" value="Probable transcriptional regulatory protein CLM62_37755"/>
    <property type="match status" value="1"/>
</dbReference>
<dbReference type="NCBIfam" id="NF001030">
    <property type="entry name" value="PRK00110.1"/>
    <property type="match status" value="1"/>
</dbReference>
<keyword evidence="2 6" id="KW-0963">Cytoplasm</keyword>
<comment type="similarity">
    <text evidence="1 6">Belongs to the TACO1 family.</text>
</comment>
<sequence length="250" mass="27451">MAGHSKWANIKHRKAKQDAQKGKIFTKLGKELIVAVKQGGGDPEANPRLKAVIQKCREANMPMDNINRTIAKATGELAGVNYEEIVYEGYGPGGVAVLLNVTTDNRNRTAGEIRHLFSKHGGNLGESGCVAWMFENKGLITLNKEEVTMDGDDLMLLVLDAGAEDMKEEDDMIEIITAPEDLHKVKEVLTAQGLKPEVAELTMLPKSTVAVQGDEAVKMMKLMDLLEDHDDVQAVYANFEISDEQMEMIG</sequence>
<dbReference type="PATRIC" id="fig|281456.6.peg.133"/>
<evidence type="ECO:0000256" key="2">
    <source>
        <dbReference type="ARBA" id="ARBA00022490"/>
    </source>
</evidence>
<evidence type="ECO:0000259" key="9">
    <source>
        <dbReference type="Pfam" id="PF20772"/>
    </source>
</evidence>
<dbReference type="Gene3D" id="1.10.10.200">
    <property type="match status" value="1"/>
</dbReference>
<evidence type="ECO:0000256" key="1">
    <source>
        <dbReference type="ARBA" id="ARBA00008724"/>
    </source>
</evidence>
<keyword evidence="4 6" id="KW-0238">DNA-binding</keyword>
<dbReference type="EMBL" id="LGTE01000001">
    <property type="protein sequence ID" value="KNZ71059.1"/>
    <property type="molecule type" value="Genomic_DNA"/>
</dbReference>
<dbReference type="NCBIfam" id="TIGR01033">
    <property type="entry name" value="YebC/PmpR family DNA-binding transcriptional regulator"/>
    <property type="match status" value="1"/>
</dbReference>
<evidence type="ECO:0000256" key="4">
    <source>
        <dbReference type="ARBA" id="ARBA00023125"/>
    </source>
</evidence>
<comment type="subcellular location">
    <subcellularLocation>
        <location evidence="6">Cytoplasm</location>
    </subcellularLocation>
</comment>
<evidence type="ECO:0000256" key="5">
    <source>
        <dbReference type="ARBA" id="ARBA00023163"/>
    </source>
</evidence>
<evidence type="ECO:0000259" key="8">
    <source>
        <dbReference type="Pfam" id="PF01709"/>
    </source>
</evidence>
<evidence type="ECO:0000256" key="3">
    <source>
        <dbReference type="ARBA" id="ARBA00023015"/>
    </source>
</evidence>
<dbReference type="PANTHER" id="PTHR12532">
    <property type="entry name" value="TRANSLATIONAL ACTIVATOR OF CYTOCHROME C OXIDASE 1"/>
    <property type="match status" value="1"/>
</dbReference>
<dbReference type="InterPro" id="IPR049083">
    <property type="entry name" value="TACO1_YebC_N"/>
</dbReference>
<keyword evidence="11" id="KW-1185">Reference proteome</keyword>
<keyword evidence="3 6" id="KW-0805">Transcription regulation</keyword>
<dbReference type="PANTHER" id="PTHR12532:SF6">
    <property type="entry name" value="TRANSCRIPTIONAL REGULATORY PROTEIN YEBC-RELATED"/>
    <property type="match status" value="1"/>
</dbReference>
<dbReference type="AlphaFoldDB" id="A0A0L6W7H9"/>
<evidence type="ECO:0000256" key="7">
    <source>
        <dbReference type="SAM" id="MobiDB-lite"/>
    </source>
</evidence>